<accession>A0A5B7DT01</accession>
<proteinExistence type="predicted"/>
<gene>
    <name evidence="2" type="ORF">E2C01_017305</name>
</gene>
<feature type="region of interest" description="Disordered" evidence="1">
    <location>
        <begin position="50"/>
        <end position="96"/>
    </location>
</feature>
<evidence type="ECO:0000256" key="1">
    <source>
        <dbReference type="SAM" id="MobiDB-lite"/>
    </source>
</evidence>
<organism evidence="2 3">
    <name type="scientific">Portunus trituberculatus</name>
    <name type="common">Swimming crab</name>
    <name type="synonym">Neptunus trituberculatus</name>
    <dbReference type="NCBI Taxonomy" id="210409"/>
    <lineage>
        <taxon>Eukaryota</taxon>
        <taxon>Metazoa</taxon>
        <taxon>Ecdysozoa</taxon>
        <taxon>Arthropoda</taxon>
        <taxon>Crustacea</taxon>
        <taxon>Multicrustacea</taxon>
        <taxon>Malacostraca</taxon>
        <taxon>Eumalacostraca</taxon>
        <taxon>Eucarida</taxon>
        <taxon>Decapoda</taxon>
        <taxon>Pleocyemata</taxon>
        <taxon>Brachyura</taxon>
        <taxon>Eubrachyura</taxon>
        <taxon>Portunoidea</taxon>
        <taxon>Portunidae</taxon>
        <taxon>Portuninae</taxon>
        <taxon>Portunus</taxon>
    </lineage>
</organism>
<dbReference type="AlphaFoldDB" id="A0A5B7DT01"/>
<name>A0A5B7DT01_PORTR</name>
<reference evidence="2 3" key="1">
    <citation type="submission" date="2019-05" db="EMBL/GenBank/DDBJ databases">
        <title>Another draft genome of Portunus trituberculatus and its Hox gene families provides insights of decapod evolution.</title>
        <authorList>
            <person name="Jeong J.-H."/>
            <person name="Song I."/>
            <person name="Kim S."/>
            <person name="Choi T."/>
            <person name="Kim D."/>
            <person name="Ryu S."/>
            <person name="Kim W."/>
        </authorList>
    </citation>
    <scope>NUCLEOTIDE SEQUENCE [LARGE SCALE GENOMIC DNA]</scope>
    <source>
        <tissue evidence="2">Muscle</tissue>
    </source>
</reference>
<sequence length="96" mass="10499">MVLNGLRFPRSQVSVLTHLHDAELGWKSSGSGLRGGSVVNVWGEGDLRERVKRGGGKADPLRLQRASVQERGGRQPASEPANQRRQVFPPPSSKPY</sequence>
<comment type="caution">
    <text evidence="2">The sequence shown here is derived from an EMBL/GenBank/DDBJ whole genome shotgun (WGS) entry which is preliminary data.</text>
</comment>
<evidence type="ECO:0000313" key="2">
    <source>
        <dbReference type="EMBL" id="MPC24227.1"/>
    </source>
</evidence>
<dbReference type="EMBL" id="VSRR010001303">
    <property type="protein sequence ID" value="MPC24227.1"/>
    <property type="molecule type" value="Genomic_DNA"/>
</dbReference>
<dbReference type="Proteomes" id="UP000324222">
    <property type="component" value="Unassembled WGS sequence"/>
</dbReference>
<evidence type="ECO:0000313" key="3">
    <source>
        <dbReference type="Proteomes" id="UP000324222"/>
    </source>
</evidence>
<keyword evidence="3" id="KW-1185">Reference proteome</keyword>
<protein>
    <submittedName>
        <fullName evidence="2">Uncharacterized protein</fullName>
    </submittedName>
</protein>